<dbReference type="AlphaFoldDB" id="A0A9X0B5K1"/>
<evidence type="ECO:0000256" key="1">
    <source>
        <dbReference type="ARBA" id="ARBA00011051"/>
    </source>
</evidence>
<accession>A0A9X0B5K1</accession>
<evidence type="ECO:0000313" key="6">
    <source>
        <dbReference type="Proteomes" id="UP001147782"/>
    </source>
</evidence>
<dbReference type="SUPFAM" id="SSF54593">
    <property type="entry name" value="Glyoxalase/Bleomycin resistance protein/Dihydroxybiphenyl dioxygenase"/>
    <property type="match status" value="1"/>
</dbReference>
<evidence type="ECO:0000256" key="3">
    <source>
        <dbReference type="ARBA" id="ARBA00023251"/>
    </source>
</evidence>
<reference evidence="5" key="1">
    <citation type="submission" date="2022-11" db="EMBL/GenBank/DDBJ databases">
        <authorList>
            <person name="Petersen C."/>
        </authorList>
    </citation>
    <scope>NUCLEOTIDE SEQUENCE</scope>
    <source>
        <strain evidence="5">IBT 29864</strain>
    </source>
</reference>
<organism evidence="5 6">
    <name type="scientific">Penicillium cataractarum</name>
    <dbReference type="NCBI Taxonomy" id="2100454"/>
    <lineage>
        <taxon>Eukaryota</taxon>
        <taxon>Fungi</taxon>
        <taxon>Dikarya</taxon>
        <taxon>Ascomycota</taxon>
        <taxon>Pezizomycotina</taxon>
        <taxon>Eurotiomycetes</taxon>
        <taxon>Eurotiomycetidae</taxon>
        <taxon>Eurotiales</taxon>
        <taxon>Aspergillaceae</taxon>
        <taxon>Penicillium</taxon>
    </lineage>
</organism>
<evidence type="ECO:0000256" key="2">
    <source>
        <dbReference type="ARBA" id="ARBA00021572"/>
    </source>
</evidence>
<name>A0A9X0B5K1_9EURO</name>
<gene>
    <name evidence="5" type="ORF">N7496_000008</name>
</gene>
<dbReference type="InterPro" id="IPR029068">
    <property type="entry name" value="Glyas_Bleomycin-R_OHBP_Dase"/>
</dbReference>
<dbReference type="EMBL" id="JAPZBS010000001">
    <property type="protein sequence ID" value="KAJ5388940.1"/>
    <property type="molecule type" value="Genomic_DNA"/>
</dbReference>
<comment type="caution">
    <text evidence="5">The sequence shown here is derived from an EMBL/GenBank/DDBJ whole genome shotgun (WGS) entry which is preliminary data.</text>
</comment>
<dbReference type="CDD" id="cd08349">
    <property type="entry name" value="BLMA_like"/>
    <property type="match status" value="1"/>
</dbReference>
<evidence type="ECO:0000259" key="4">
    <source>
        <dbReference type="PROSITE" id="PS51819"/>
    </source>
</evidence>
<keyword evidence="6" id="KW-1185">Reference proteome</keyword>
<keyword evidence="3" id="KW-0046">Antibiotic resistance</keyword>
<dbReference type="PROSITE" id="PS51819">
    <property type="entry name" value="VOC"/>
    <property type="match status" value="1"/>
</dbReference>
<dbReference type="RefSeq" id="XP_056559668.1">
    <property type="nucleotide sequence ID" value="XM_056692939.1"/>
</dbReference>
<evidence type="ECO:0000313" key="5">
    <source>
        <dbReference type="EMBL" id="KAJ5388940.1"/>
    </source>
</evidence>
<dbReference type="Proteomes" id="UP001147782">
    <property type="component" value="Unassembled WGS sequence"/>
</dbReference>
<feature type="domain" description="VOC" evidence="4">
    <location>
        <begin position="4"/>
        <end position="122"/>
    </location>
</feature>
<protein>
    <recommendedName>
        <fullName evidence="2">Bleomycin resistance protein</fullName>
    </recommendedName>
</protein>
<dbReference type="Gene3D" id="3.10.180.10">
    <property type="entry name" value="2,3-Dihydroxybiphenyl 1,2-Dioxygenase, domain 1"/>
    <property type="match status" value="1"/>
</dbReference>
<dbReference type="InterPro" id="IPR037523">
    <property type="entry name" value="VOC_core"/>
</dbReference>
<dbReference type="Pfam" id="PF19581">
    <property type="entry name" value="Glyoxalase_7"/>
    <property type="match status" value="1"/>
</dbReference>
<sequence length="129" mass="14774">MAIDFQSVIPILRIFDIPKADEFYLNYLGFKVDWDHRFDENAPLYRQIARGNLILHLSEHHGDGSPGVQVRIMMTGVAEFHCELTAKNYRYMRPGIEEGPAAGSQEMSIIDPFGNQIRFCQVDDQKAKT</sequence>
<reference evidence="5" key="2">
    <citation type="journal article" date="2023" name="IMA Fungus">
        <title>Comparative genomic study of the Penicillium genus elucidates a diverse pangenome and 15 lateral gene transfer events.</title>
        <authorList>
            <person name="Petersen C."/>
            <person name="Sorensen T."/>
            <person name="Nielsen M.R."/>
            <person name="Sondergaard T.E."/>
            <person name="Sorensen J.L."/>
            <person name="Fitzpatrick D.A."/>
            <person name="Frisvad J.C."/>
            <person name="Nielsen K.L."/>
        </authorList>
    </citation>
    <scope>NUCLEOTIDE SEQUENCE</scope>
    <source>
        <strain evidence="5">IBT 29864</strain>
    </source>
</reference>
<comment type="similarity">
    <text evidence="1">Belongs to the bleomycin resistance protein family.</text>
</comment>
<dbReference type="GeneID" id="81432116"/>
<dbReference type="OrthoDB" id="4235865at2759"/>
<dbReference type="GO" id="GO:0046677">
    <property type="term" value="P:response to antibiotic"/>
    <property type="evidence" value="ECO:0007669"/>
    <property type="project" value="UniProtKB-KW"/>
</dbReference>
<proteinExistence type="inferred from homology"/>
<dbReference type="InterPro" id="IPR000335">
    <property type="entry name" value="Bleomycin-R"/>
</dbReference>